<keyword evidence="3" id="KW-0012">Acyltransferase</keyword>
<reference evidence="7" key="1">
    <citation type="journal article" date="2010" name="Nature">
        <title>The Amphimedon queenslandica genome and the evolution of animal complexity.</title>
        <authorList>
            <person name="Srivastava M."/>
            <person name="Simakov O."/>
            <person name="Chapman J."/>
            <person name="Fahey B."/>
            <person name="Gauthier M.E."/>
            <person name="Mitros T."/>
            <person name="Richards G.S."/>
            <person name="Conaco C."/>
            <person name="Dacre M."/>
            <person name="Hellsten U."/>
            <person name="Larroux C."/>
            <person name="Putnam N.H."/>
            <person name="Stanke M."/>
            <person name="Adamska M."/>
            <person name="Darling A."/>
            <person name="Degnan S.M."/>
            <person name="Oakley T.H."/>
            <person name="Plachetzki D.C."/>
            <person name="Zhai Y."/>
            <person name="Adamski M."/>
            <person name="Calcino A."/>
            <person name="Cummins S.F."/>
            <person name="Goodstein D.M."/>
            <person name="Harris C."/>
            <person name="Jackson D.J."/>
            <person name="Leys S.P."/>
            <person name="Shu S."/>
            <person name="Woodcroft B.J."/>
            <person name="Vervoort M."/>
            <person name="Kosik K.S."/>
            <person name="Manning G."/>
            <person name="Degnan B.M."/>
            <person name="Rokhsar D.S."/>
        </authorList>
    </citation>
    <scope>NUCLEOTIDE SEQUENCE [LARGE SCALE GENOMIC DNA]</scope>
</reference>
<reference evidence="6" key="2">
    <citation type="submission" date="2017-05" db="UniProtKB">
        <authorList>
            <consortium name="EnsemblMetazoa"/>
        </authorList>
    </citation>
    <scope>IDENTIFICATION</scope>
</reference>
<comment type="similarity">
    <text evidence="1">Belongs to the carnitine/choline acetyltransferase family.</text>
</comment>
<dbReference type="eggNOG" id="KOG3719">
    <property type="taxonomic scope" value="Eukaryota"/>
</dbReference>
<protein>
    <recommendedName>
        <fullName evidence="5">Choline/carnitine acyltransferase domain-containing protein</fullName>
    </recommendedName>
</protein>
<evidence type="ECO:0000313" key="7">
    <source>
        <dbReference type="Proteomes" id="UP000007879"/>
    </source>
</evidence>
<dbReference type="SUPFAM" id="SSF52777">
    <property type="entry name" value="CoA-dependent acyltransferases"/>
    <property type="match status" value="2"/>
</dbReference>
<dbReference type="InParanoid" id="A0A1X7VH96"/>
<dbReference type="GO" id="GO:0006635">
    <property type="term" value="P:fatty acid beta-oxidation"/>
    <property type="evidence" value="ECO:0007669"/>
    <property type="project" value="TreeGrafter"/>
</dbReference>
<dbReference type="Gene3D" id="3.30.559.10">
    <property type="entry name" value="Chloramphenicol acetyltransferase-like domain"/>
    <property type="match status" value="1"/>
</dbReference>
<dbReference type="EnsemblMetazoa" id="Aqu2.1.39685_001">
    <property type="protein sequence ID" value="Aqu2.1.39685_001"/>
    <property type="gene ID" value="Aqu2.1.39685"/>
</dbReference>
<dbReference type="PANTHER" id="PTHR22589:SF16">
    <property type="entry name" value="CARNITINE O-PALMITOYLTRANSFERASE 2, MITOCHONDRIAL"/>
    <property type="match status" value="1"/>
</dbReference>
<dbReference type="InterPro" id="IPR023213">
    <property type="entry name" value="CAT-like_dom_sf"/>
</dbReference>
<name>A0A1X7VH96_AMPQE</name>
<dbReference type="AlphaFoldDB" id="A0A1X7VH96"/>
<dbReference type="KEGG" id="aqu:100632782"/>
<evidence type="ECO:0000256" key="4">
    <source>
        <dbReference type="PIRSR" id="PIRSR600542-1"/>
    </source>
</evidence>
<dbReference type="OrthoDB" id="240216at2759"/>
<dbReference type="GO" id="GO:0004095">
    <property type="term" value="F:carnitine O-palmitoyltransferase activity"/>
    <property type="evidence" value="ECO:0007669"/>
    <property type="project" value="TreeGrafter"/>
</dbReference>
<evidence type="ECO:0000256" key="1">
    <source>
        <dbReference type="ARBA" id="ARBA00005232"/>
    </source>
</evidence>
<dbReference type="OMA" id="NRWWDKS"/>
<gene>
    <name evidence="6" type="primary">100632782</name>
</gene>
<evidence type="ECO:0000313" key="6">
    <source>
        <dbReference type="EnsemblMetazoa" id="Aqu2.1.39685_001"/>
    </source>
</evidence>
<organism evidence="6">
    <name type="scientific">Amphimedon queenslandica</name>
    <name type="common">Sponge</name>
    <dbReference type="NCBI Taxonomy" id="400682"/>
    <lineage>
        <taxon>Eukaryota</taxon>
        <taxon>Metazoa</taxon>
        <taxon>Porifera</taxon>
        <taxon>Demospongiae</taxon>
        <taxon>Heteroscleromorpha</taxon>
        <taxon>Haplosclerida</taxon>
        <taxon>Niphatidae</taxon>
        <taxon>Amphimedon</taxon>
    </lineage>
</organism>
<accession>A0A1X7VH96</accession>
<dbReference type="Proteomes" id="UP000007879">
    <property type="component" value="Unassembled WGS sequence"/>
</dbReference>
<proteinExistence type="inferred from homology"/>
<feature type="domain" description="Choline/carnitine acyltransferase" evidence="5">
    <location>
        <begin position="66"/>
        <end position="648"/>
    </location>
</feature>
<dbReference type="STRING" id="400682.A0A1X7VH96"/>
<dbReference type="GO" id="GO:0005739">
    <property type="term" value="C:mitochondrion"/>
    <property type="evidence" value="ECO:0007669"/>
    <property type="project" value="TreeGrafter"/>
</dbReference>
<evidence type="ECO:0000256" key="2">
    <source>
        <dbReference type="ARBA" id="ARBA00022679"/>
    </source>
</evidence>
<dbReference type="Pfam" id="PF00755">
    <property type="entry name" value="Carn_acyltransf"/>
    <property type="match status" value="1"/>
</dbReference>
<dbReference type="Gene3D" id="3.30.559.70">
    <property type="entry name" value="Choline/Carnitine o-acyltransferase, domain 2"/>
    <property type="match status" value="1"/>
</dbReference>
<dbReference type="InterPro" id="IPR042231">
    <property type="entry name" value="Cho/carn_acyl_trans_2"/>
</dbReference>
<evidence type="ECO:0000256" key="3">
    <source>
        <dbReference type="ARBA" id="ARBA00023315"/>
    </source>
</evidence>
<keyword evidence="7" id="KW-1185">Reference proteome</keyword>
<dbReference type="PANTHER" id="PTHR22589">
    <property type="entry name" value="CARNITINE O-ACYLTRANSFERASE"/>
    <property type="match status" value="1"/>
</dbReference>
<keyword evidence="2" id="KW-0808">Transferase</keyword>
<feature type="active site" description="Proton acceptor" evidence="4">
    <location>
        <position position="383"/>
    </location>
</feature>
<sequence>MVLMTTDCLPLELTQVIFRYFWGLLLVSIVKSIRFHLSKKSALIVTKFKQLGRVSTFHFQASLPRLPLPKLRETCQQYLTAQEGLLDKEAFATTHKLTQEFSSKGSTGWRLHERLVKQDQANRHTNFTAEYLKNKYLKSRSSLIHTNPFGIGKQDTRNPPQNVKVAQFLWTAVQYYIMLRDKVLEPQVFCLNGKKKDRFFNLLRFLPEYISSYGAYMMNIIPLDMSIICNAFCKARLPGHKIDRIVDYKESSHVVITSNGHFYSLRVIGTDGKSVDLNTIFTAIEHIMSDSVTPPSFPVGFITAMERSECAKAREELAAIGDNASLLKTIDSSILVLCVDDKTESELELGKIFLHNNGYNRWFDKTLQLIVTRDCHYGFNFEHSSLTGGSLLPLFDYLYTNCIKAPFPEALESLDETLQPVKLEFSLSDSLKRLIQKGRDDAAQIAAGLFFHNFNHFSLNKRFIKSKRMSSDGLIQLSFQIAYYREHRKLPSLSEACSTAAFLHGRTETVRPMSVHALKAVQAMEPGSGVSDDEKISLIRNAVTFNSDLIKKGATGRGFDRHLFALKCLAESEGLSLPFFSDKGYQHFSTVDVATSAYPTTSANFGGFAPFNYNSFGITYFIYEEFIGIYIVSHPTHDGARYITNLQKVMDDLHELLKKEDSSC</sequence>
<dbReference type="InterPro" id="IPR039551">
    <property type="entry name" value="Cho/carn_acyl_trans"/>
</dbReference>
<dbReference type="InterPro" id="IPR000542">
    <property type="entry name" value="Carn_acyl_trans"/>
</dbReference>
<evidence type="ECO:0000259" key="5">
    <source>
        <dbReference type="Pfam" id="PF00755"/>
    </source>
</evidence>
<dbReference type="EnsemblMetazoa" id="XM_019993329.1">
    <property type="protein sequence ID" value="XP_019848888.1"/>
    <property type="gene ID" value="LOC100632782"/>
</dbReference>